<accession>A0ABN7UMI2</accession>
<dbReference type="EMBL" id="CAJVQB010003980">
    <property type="protein sequence ID" value="CAG8623367.1"/>
    <property type="molecule type" value="Genomic_DNA"/>
</dbReference>
<proteinExistence type="predicted"/>
<evidence type="ECO:0000313" key="1">
    <source>
        <dbReference type="EMBL" id="CAG8623367.1"/>
    </source>
</evidence>
<reference evidence="1 2" key="1">
    <citation type="submission" date="2021-06" db="EMBL/GenBank/DDBJ databases">
        <authorList>
            <person name="Kallberg Y."/>
            <person name="Tangrot J."/>
            <person name="Rosling A."/>
        </authorList>
    </citation>
    <scope>NUCLEOTIDE SEQUENCE [LARGE SCALE GENOMIC DNA]</scope>
    <source>
        <strain evidence="1 2">120-4 pot B 10/14</strain>
    </source>
</reference>
<protein>
    <submittedName>
        <fullName evidence="1">18446_t:CDS:1</fullName>
    </submittedName>
</protein>
<sequence length="320" mass="36827">MYKARIVNDSWLPIELPKLKYIWKNNLTCLTILKAKSLYLEISNITLDWGRKENARALNLVFKELFDIRIANGGKTRGKKPKWFSLLEEKIIENAKERTIKPEWISGQANQLGSSVSLLEVSNDKRKKEWILSEEVSEVAKLETRIEKCSEYEHNRSIVEGNCTTHIRFDVTRETYNKDPPENKQEFKNLRSLESSEKEFILQAELKEELKKEILAILIRNSNRQKRKYCYYTNGSLQKDNKDKGNTVVMGVAVVQVDKKEKVSLKEISAYTTGWPSSTRAGLLAIWIATLLSPSKTEVVIKTDSAVSIMNIETSKYTAM</sequence>
<name>A0ABN7UMI2_GIGMA</name>
<dbReference type="Proteomes" id="UP000789901">
    <property type="component" value="Unassembled WGS sequence"/>
</dbReference>
<keyword evidence="2" id="KW-1185">Reference proteome</keyword>
<gene>
    <name evidence="1" type="ORF">GMARGA_LOCUS7960</name>
</gene>
<dbReference type="Gene3D" id="3.30.420.10">
    <property type="entry name" value="Ribonuclease H-like superfamily/Ribonuclease H"/>
    <property type="match status" value="1"/>
</dbReference>
<comment type="caution">
    <text evidence="1">The sequence shown here is derived from an EMBL/GenBank/DDBJ whole genome shotgun (WGS) entry which is preliminary data.</text>
</comment>
<organism evidence="1 2">
    <name type="scientific">Gigaspora margarita</name>
    <dbReference type="NCBI Taxonomy" id="4874"/>
    <lineage>
        <taxon>Eukaryota</taxon>
        <taxon>Fungi</taxon>
        <taxon>Fungi incertae sedis</taxon>
        <taxon>Mucoromycota</taxon>
        <taxon>Glomeromycotina</taxon>
        <taxon>Glomeromycetes</taxon>
        <taxon>Diversisporales</taxon>
        <taxon>Gigasporaceae</taxon>
        <taxon>Gigaspora</taxon>
    </lineage>
</organism>
<feature type="non-terminal residue" evidence="1">
    <location>
        <position position="320"/>
    </location>
</feature>
<evidence type="ECO:0000313" key="2">
    <source>
        <dbReference type="Proteomes" id="UP000789901"/>
    </source>
</evidence>
<dbReference type="InterPro" id="IPR036397">
    <property type="entry name" value="RNaseH_sf"/>
</dbReference>